<comment type="caution">
    <text evidence="1">The sequence shown here is derived from an EMBL/GenBank/DDBJ whole genome shotgun (WGS) entry which is preliminary data.</text>
</comment>
<name>A0ABX0R8V4_9GAMM</name>
<evidence type="ECO:0000313" key="2">
    <source>
        <dbReference type="Proteomes" id="UP001515683"/>
    </source>
</evidence>
<sequence length="224" mass="24221">MAYGMTIRRSDGKFFASPDFTPFNLVQVIDYTIPGSVKSTIYIQTTVPNFQSSSVFWRYISTTGGMMMQIVAGANGYKQLKIDYAQGNGGNAFAVRFYIFGGYVAYNPPFGLSFWRGGVMVYAGNCLPLTCEYVPWTTGANTQGVPMAVMPGFHSAVAGPGVPGSGGSQQFILLSWAGSPTGVSQGTWWDGLNTGGLVYPDQSRGIIAIRTAIYDQYYIQSLGY</sequence>
<dbReference type="RefSeq" id="WP_167012518.1">
    <property type="nucleotide sequence ID" value="NZ_VWXF01000001.1"/>
</dbReference>
<organism evidence="1 2">
    <name type="scientific">Candidatus Pantoea multigeneris</name>
    <dbReference type="NCBI Taxonomy" id="2608357"/>
    <lineage>
        <taxon>Bacteria</taxon>
        <taxon>Pseudomonadati</taxon>
        <taxon>Pseudomonadota</taxon>
        <taxon>Gammaproteobacteria</taxon>
        <taxon>Enterobacterales</taxon>
        <taxon>Erwiniaceae</taxon>
        <taxon>Pantoea</taxon>
    </lineage>
</organism>
<dbReference type="Proteomes" id="UP001515683">
    <property type="component" value="Unassembled WGS sequence"/>
</dbReference>
<protein>
    <submittedName>
        <fullName evidence="1">Uncharacterized protein</fullName>
    </submittedName>
</protein>
<evidence type="ECO:0000313" key="1">
    <source>
        <dbReference type="EMBL" id="NIF20568.1"/>
    </source>
</evidence>
<accession>A0ABX0R8V4</accession>
<proteinExistence type="predicted"/>
<gene>
    <name evidence="1" type="ORF">F3J40_02905</name>
</gene>
<keyword evidence="2" id="KW-1185">Reference proteome</keyword>
<reference evidence="1 2" key="1">
    <citation type="journal article" date="2019" name="bioRxiv">
        <title>Bacteria contribute to plant secondary compound degradation in a generalist herbivore system.</title>
        <authorList>
            <person name="Francoeur C.B."/>
            <person name="Khadempour L."/>
            <person name="Moreira-Soto R.D."/>
            <person name="Gotting K."/>
            <person name="Book A.J."/>
            <person name="Pinto-Tomas A.A."/>
            <person name="Keefover-Ring K."/>
            <person name="Currie C.R."/>
        </authorList>
    </citation>
    <scope>NUCLEOTIDE SEQUENCE [LARGE SCALE GENOMIC DNA]</scope>
    <source>
        <strain evidence="1">Acro-835</strain>
    </source>
</reference>
<dbReference type="EMBL" id="VWXF01000001">
    <property type="protein sequence ID" value="NIF20568.1"/>
    <property type="molecule type" value="Genomic_DNA"/>
</dbReference>